<dbReference type="RefSeq" id="WP_216322310.1">
    <property type="nucleotide sequence ID" value="NZ_JAHKRT010000003.1"/>
</dbReference>
<proteinExistence type="predicted"/>
<comment type="caution">
    <text evidence="2">The sequence shown here is derived from an EMBL/GenBank/DDBJ whole genome shotgun (WGS) entry which is preliminary data.</text>
</comment>
<protein>
    <submittedName>
        <fullName evidence="2">FecR domain-containing protein</fullName>
    </submittedName>
</protein>
<dbReference type="InterPro" id="IPR006860">
    <property type="entry name" value="FecR"/>
</dbReference>
<dbReference type="EMBL" id="JAHKRT010000003">
    <property type="protein sequence ID" value="MBU3077604.1"/>
    <property type="molecule type" value="Genomic_DNA"/>
</dbReference>
<feature type="domain" description="FecR protein" evidence="1">
    <location>
        <begin position="109"/>
        <end position="201"/>
    </location>
</feature>
<dbReference type="Pfam" id="PF04773">
    <property type="entry name" value="FecR"/>
    <property type="match status" value="1"/>
</dbReference>
<organism evidence="2 3">
    <name type="scientific">Sphingomonas quercus</name>
    <dbReference type="NCBI Taxonomy" id="2842451"/>
    <lineage>
        <taxon>Bacteria</taxon>
        <taxon>Pseudomonadati</taxon>
        <taxon>Pseudomonadota</taxon>
        <taxon>Alphaproteobacteria</taxon>
        <taxon>Sphingomonadales</taxon>
        <taxon>Sphingomonadaceae</taxon>
        <taxon>Sphingomonas</taxon>
    </lineage>
</organism>
<gene>
    <name evidence="2" type="ORF">KOF26_06950</name>
</gene>
<dbReference type="PANTHER" id="PTHR30273">
    <property type="entry name" value="PERIPLASMIC SIGNAL SENSOR AND SIGMA FACTOR ACTIVATOR FECR-RELATED"/>
    <property type="match status" value="1"/>
</dbReference>
<keyword evidence="3" id="KW-1185">Reference proteome</keyword>
<dbReference type="Proteomes" id="UP000776276">
    <property type="component" value="Unassembled WGS sequence"/>
</dbReference>
<sequence length="322" mass="34295">MSGEPSSRIDEDACGWVARMDRGLTSGEEAALATWLASDDRKRGALLRAQAAFRLLDRARALRVDAGEAEAGPVDEHPHSRRALLGLGGGMAALLALGAVWRVRPRGQHIATGVGEIRRLPLEDGSLAVVNSDSSVRVAFSAGGREVELVKGEAWFEVAHNKARPFTVAAGAARVRAVGTAFDVRRHRDRSEIVVTDGVVKIWSTRDAAAPTLVAAGHRAVLWHGVDGAARVAVRAVDPEQPLAWRDGQIILDDMTLAAAADEFNRYNKMTLVIDPAIGGRRMIGSFRTNDVDGFVEAAALLVGGRVARAGNIIRIVPAPPP</sequence>
<dbReference type="PANTHER" id="PTHR30273:SF2">
    <property type="entry name" value="PROTEIN FECR"/>
    <property type="match status" value="1"/>
</dbReference>
<accession>A0ABS6BK19</accession>
<evidence type="ECO:0000313" key="3">
    <source>
        <dbReference type="Proteomes" id="UP000776276"/>
    </source>
</evidence>
<dbReference type="InterPro" id="IPR012373">
    <property type="entry name" value="Ferrdict_sens_TM"/>
</dbReference>
<evidence type="ECO:0000313" key="2">
    <source>
        <dbReference type="EMBL" id="MBU3077604.1"/>
    </source>
</evidence>
<name>A0ABS6BK19_9SPHN</name>
<dbReference type="PIRSF" id="PIRSF018266">
    <property type="entry name" value="FecR"/>
    <property type="match status" value="1"/>
</dbReference>
<evidence type="ECO:0000259" key="1">
    <source>
        <dbReference type="Pfam" id="PF04773"/>
    </source>
</evidence>
<reference evidence="2 3" key="1">
    <citation type="submission" date="2021-06" db="EMBL/GenBank/DDBJ databases">
        <title>Sphingomonas sp. XMGL2, whole genome shotgun sequencing project.</title>
        <authorList>
            <person name="Zhao G."/>
            <person name="Shen L."/>
        </authorList>
    </citation>
    <scope>NUCLEOTIDE SEQUENCE [LARGE SCALE GENOMIC DNA]</scope>
    <source>
        <strain evidence="2 3">XMGL2</strain>
    </source>
</reference>